<dbReference type="AlphaFoldDB" id="E5AC28"/>
<gene>
    <name evidence="1" type="ORF">LEMA_P012690.1</name>
</gene>
<evidence type="ECO:0000313" key="2">
    <source>
        <dbReference type="Proteomes" id="UP000002668"/>
    </source>
</evidence>
<dbReference type="HOGENOM" id="CLU_2527894_0_0_1"/>
<protein>
    <submittedName>
        <fullName evidence="1">Predicted protein</fullName>
    </submittedName>
</protein>
<keyword evidence="2" id="KW-1185">Reference proteome</keyword>
<reference evidence="2" key="1">
    <citation type="journal article" date="2011" name="Nat. Commun.">
        <title>Effector diversification within compartments of the Leptosphaeria maculans genome affected by Repeat-Induced Point mutations.</title>
        <authorList>
            <person name="Rouxel T."/>
            <person name="Grandaubert J."/>
            <person name="Hane J.K."/>
            <person name="Hoede C."/>
            <person name="van de Wouw A.P."/>
            <person name="Couloux A."/>
            <person name="Dominguez V."/>
            <person name="Anthouard V."/>
            <person name="Bally P."/>
            <person name="Bourras S."/>
            <person name="Cozijnsen A.J."/>
            <person name="Ciuffetti L.M."/>
            <person name="Degrave A."/>
            <person name="Dilmaghani A."/>
            <person name="Duret L."/>
            <person name="Fudal I."/>
            <person name="Goodwin S.B."/>
            <person name="Gout L."/>
            <person name="Glaser N."/>
            <person name="Linglin J."/>
            <person name="Kema G.H.J."/>
            <person name="Lapalu N."/>
            <person name="Lawrence C.B."/>
            <person name="May K."/>
            <person name="Meyer M."/>
            <person name="Ollivier B."/>
            <person name="Poulain J."/>
            <person name="Schoch C.L."/>
            <person name="Simon A."/>
            <person name="Spatafora J.W."/>
            <person name="Stachowiak A."/>
            <person name="Turgeon B.G."/>
            <person name="Tyler B.M."/>
            <person name="Vincent D."/>
            <person name="Weissenbach J."/>
            <person name="Amselem J."/>
            <person name="Quesneville H."/>
            <person name="Oliver R.P."/>
            <person name="Wincker P."/>
            <person name="Balesdent M.-H."/>
            <person name="Howlett B.J."/>
        </authorList>
    </citation>
    <scope>NUCLEOTIDE SEQUENCE [LARGE SCALE GENOMIC DNA]</scope>
    <source>
        <strain evidence="2">JN3 / isolate v23.1.3 / race Av1-4-5-6-7-8</strain>
    </source>
</reference>
<accession>E5AC28</accession>
<dbReference type="InParanoid" id="E5AC28"/>
<dbReference type="Proteomes" id="UP000002668">
    <property type="component" value="Genome"/>
</dbReference>
<evidence type="ECO:0000313" key="1">
    <source>
        <dbReference type="EMBL" id="CBY00139.1"/>
    </source>
</evidence>
<dbReference type="EMBL" id="FP929138">
    <property type="protein sequence ID" value="CBY00139.1"/>
    <property type="molecule type" value="Genomic_DNA"/>
</dbReference>
<proteinExistence type="predicted"/>
<sequence length="84" mass="9706">MYTRPRRRINTPVTTAAGVSKLTALTRQTHRSATRHDSYEFLVMCKPLESHEADQQCVSSEIRCYKMNDFGKRRSKTPLHSAHN</sequence>
<name>E5AC28_LEPMJ</name>
<organism evidence="2">
    <name type="scientific">Leptosphaeria maculans (strain JN3 / isolate v23.1.3 / race Av1-4-5-6-7-8)</name>
    <name type="common">Blackleg fungus</name>
    <name type="synonym">Phoma lingam</name>
    <dbReference type="NCBI Taxonomy" id="985895"/>
    <lineage>
        <taxon>Eukaryota</taxon>
        <taxon>Fungi</taxon>
        <taxon>Dikarya</taxon>
        <taxon>Ascomycota</taxon>
        <taxon>Pezizomycotina</taxon>
        <taxon>Dothideomycetes</taxon>
        <taxon>Pleosporomycetidae</taxon>
        <taxon>Pleosporales</taxon>
        <taxon>Pleosporineae</taxon>
        <taxon>Leptosphaeriaceae</taxon>
        <taxon>Plenodomus</taxon>
        <taxon>Plenodomus lingam/Leptosphaeria maculans species complex</taxon>
    </lineage>
</organism>
<dbReference type="VEuPathDB" id="FungiDB:LEMA_P012690.1"/>